<reference evidence="2 3" key="1">
    <citation type="journal article" date="2015" name="Genome Biol. Evol.">
        <title>Comparative Genomics of a Bacterivorous Green Alga Reveals Evolutionary Causalities and Consequences of Phago-Mixotrophic Mode of Nutrition.</title>
        <authorList>
            <person name="Burns J.A."/>
            <person name="Paasch A."/>
            <person name="Narechania A."/>
            <person name="Kim E."/>
        </authorList>
    </citation>
    <scope>NUCLEOTIDE SEQUENCE [LARGE SCALE GENOMIC DNA]</scope>
    <source>
        <strain evidence="2 3">PLY_AMNH</strain>
    </source>
</reference>
<dbReference type="AlphaFoldDB" id="A0AAE0C8E8"/>
<gene>
    <name evidence="2" type="ORF">CYMTET_40283</name>
</gene>
<keyword evidence="3" id="KW-1185">Reference proteome</keyword>
<evidence type="ECO:0000313" key="3">
    <source>
        <dbReference type="Proteomes" id="UP001190700"/>
    </source>
</evidence>
<organism evidence="2 3">
    <name type="scientific">Cymbomonas tetramitiformis</name>
    <dbReference type="NCBI Taxonomy" id="36881"/>
    <lineage>
        <taxon>Eukaryota</taxon>
        <taxon>Viridiplantae</taxon>
        <taxon>Chlorophyta</taxon>
        <taxon>Pyramimonadophyceae</taxon>
        <taxon>Pyramimonadales</taxon>
        <taxon>Pyramimonadaceae</taxon>
        <taxon>Cymbomonas</taxon>
    </lineage>
</organism>
<feature type="region of interest" description="Disordered" evidence="1">
    <location>
        <begin position="253"/>
        <end position="299"/>
    </location>
</feature>
<proteinExistence type="predicted"/>
<name>A0AAE0C8E8_9CHLO</name>
<accession>A0AAE0C8E8</accession>
<sequence length="363" mass="39681">MNRLKETQYPCAGSAVAEALQWLIEAEGLRQHRGGGGGCVWRDRCVVSDFPSLMAPKRMRGLFTECVMAALERMRVNPEDIEAYELLSRWELQPIPRGMQKGVAQIIKEQGIRGDPEGRGRRRELQEQALELDGKALDEVECNVPQDLGPGSSSGVGRICGRFMSLNKLGVNIHPIARGEHLQRPRAMAVSSRGRLSVGGGEMTSTVGCGRPRFGWRYKGGVDLGVHTVHAALLDQHPEWFTADAKNAFNAEMRGPRGAGCGPRKPAGAPSGTVTQEPGDLGSEGDVTPPPGKMERGESLERSAKNLLERSAENLWNGARRIFGMERGESLERAWRIFGTERGESLERVENVCFGAGHGESIF</sequence>
<dbReference type="Proteomes" id="UP001190700">
    <property type="component" value="Unassembled WGS sequence"/>
</dbReference>
<evidence type="ECO:0000313" key="2">
    <source>
        <dbReference type="EMBL" id="KAK3250322.1"/>
    </source>
</evidence>
<protein>
    <submittedName>
        <fullName evidence="2">Uncharacterized protein</fullName>
    </submittedName>
</protein>
<dbReference type="EMBL" id="LGRX02026777">
    <property type="protein sequence ID" value="KAK3250322.1"/>
    <property type="molecule type" value="Genomic_DNA"/>
</dbReference>
<comment type="caution">
    <text evidence="2">The sequence shown here is derived from an EMBL/GenBank/DDBJ whole genome shotgun (WGS) entry which is preliminary data.</text>
</comment>
<evidence type="ECO:0000256" key="1">
    <source>
        <dbReference type="SAM" id="MobiDB-lite"/>
    </source>
</evidence>